<feature type="domain" description="N-acetyltransferase" evidence="2">
    <location>
        <begin position="2"/>
        <end position="181"/>
    </location>
</feature>
<name>A0A3N1HHJ1_9PSEU</name>
<dbReference type="InterPro" id="IPR052523">
    <property type="entry name" value="Trichothecene_AcTrans"/>
</dbReference>
<evidence type="ECO:0000256" key="1">
    <source>
        <dbReference type="SAM" id="MobiDB-lite"/>
    </source>
</evidence>
<evidence type="ECO:0000259" key="2">
    <source>
        <dbReference type="PROSITE" id="PS51186"/>
    </source>
</evidence>
<dbReference type="SUPFAM" id="SSF55729">
    <property type="entry name" value="Acyl-CoA N-acyltransferases (Nat)"/>
    <property type="match status" value="1"/>
</dbReference>
<evidence type="ECO:0000313" key="4">
    <source>
        <dbReference type="Proteomes" id="UP000268727"/>
    </source>
</evidence>
<reference evidence="3 4" key="1">
    <citation type="submission" date="2018-11" db="EMBL/GenBank/DDBJ databases">
        <title>Sequencing the genomes of 1000 actinobacteria strains.</title>
        <authorList>
            <person name="Klenk H.-P."/>
        </authorList>
    </citation>
    <scope>NUCLEOTIDE SEQUENCE [LARGE SCALE GENOMIC DNA]</scope>
    <source>
        <strain evidence="3 4">DSM 44231</strain>
    </source>
</reference>
<gene>
    <name evidence="3" type="ORF">EDD40_7420</name>
</gene>
<dbReference type="CDD" id="cd04301">
    <property type="entry name" value="NAT_SF"/>
    <property type="match status" value="1"/>
</dbReference>
<dbReference type="Gene3D" id="3.40.630.30">
    <property type="match status" value="1"/>
</dbReference>
<dbReference type="PANTHER" id="PTHR42791">
    <property type="entry name" value="GNAT FAMILY ACETYLTRANSFERASE"/>
    <property type="match status" value="1"/>
</dbReference>
<sequence length="187" mass="20568">MATLTGAFRDDPLFAWLFPDRATRPHRSKEFLQAIVESTAGHGGLVMTSPDYECAYLAYPPGWHGESAEDSALDRPGLRDRADAVGTLTRLLGQHRRGLPPHLYCTYIGTRPEAQGQGRGRALMAGFAAWCDAEAVGFYAEATSPRSLALYERTGFPRLGDPITLPNGPRLQPVWRSPRNPEPSPHQ</sequence>
<dbReference type="Pfam" id="PF00583">
    <property type="entry name" value="Acetyltransf_1"/>
    <property type="match status" value="1"/>
</dbReference>
<proteinExistence type="predicted"/>
<dbReference type="GO" id="GO:0016747">
    <property type="term" value="F:acyltransferase activity, transferring groups other than amino-acyl groups"/>
    <property type="evidence" value="ECO:0007669"/>
    <property type="project" value="InterPro"/>
</dbReference>
<protein>
    <submittedName>
        <fullName evidence="3">Acetyltransferase (GNAT) family protein</fullName>
    </submittedName>
</protein>
<keyword evidence="3" id="KW-0808">Transferase</keyword>
<dbReference type="PANTHER" id="PTHR42791:SF1">
    <property type="entry name" value="N-ACETYLTRANSFERASE DOMAIN-CONTAINING PROTEIN"/>
    <property type="match status" value="1"/>
</dbReference>
<keyword evidence="4" id="KW-1185">Reference proteome</keyword>
<dbReference type="PROSITE" id="PS51186">
    <property type="entry name" value="GNAT"/>
    <property type="match status" value="1"/>
</dbReference>
<evidence type="ECO:0000313" key="3">
    <source>
        <dbReference type="EMBL" id="ROP41934.1"/>
    </source>
</evidence>
<dbReference type="Proteomes" id="UP000268727">
    <property type="component" value="Unassembled WGS sequence"/>
</dbReference>
<accession>A0A3N1HHJ1</accession>
<dbReference type="InterPro" id="IPR000182">
    <property type="entry name" value="GNAT_dom"/>
</dbReference>
<dbReference type="EMBL" id="RJKM01000001">
    <property type="protein sequence ID" value="ROP41934.1"/>
    <property type="molecule type" value="Genomic_DNA"/>
</dbReference>
<dbReference type="InterPro" id="IPR016181">
    <property type="entry name" value="Acyl_CoA_acyltransferase"/>
</dbReference>
<feature type="region of interest" description="Disordered" evidence="1">
    <location>
        <begin position="157"/>
        <end position="187"/>
    </location>
</feature>
<comment type="caution">
    <text evidence="3">The sequence shown here is derived from an EMBL/GenBank/DDBJ whole genome shotgun (WGS) entry which is preliminary data.</text>
</comment>
<dbReference type="AlphaFoldDB" id="A0A3N1HHJ1"/>
<organism evidence="3 4">
    <name type="scientific">Saccharothrix texasensis</name>
    <dbReference type="NCBI Taxonomy" id="103734"/>
    <lineage>
        <taxon>Bacteria</taxon>
        <taxon>Bacillati</taxon>
        <taxon>Actinomycetota</taxon>
        <taxon>Actinomycetes</taxon>
        <taxon>Pseudonocardiales</taxon>
        <taxon>Pseudonocardiaceae</taxon>
        <taxon>Saccharothrix</taxon>
    </lineage>
</organism>